<dbReference type="EMBL" id="CAMXCT010006626">
    <property type="protein sequence ID" value="CAI4017269.1"/>
    <property type="molecule type" value="Genomic_DNA"/>
</dbReference>
<proteinExistence type="predicted"/>
<dbReference type="Proteomes" id="UP001152797">
    <property type="component" value="Unassembled WGS sequence"/>
</dbReference>
<organism evidence="1">
    <name type="scientific">Cladocopium goreaui</name>
    <dbReference type="NCBI Taxonomy" id="2562237"/>
    <lineage>
        <taxon>Eukaryota</taxon>
        <taxon>Sar</taxon>
        <taxon>Alveolata</taxon>
        <taxon>Dinophyceae</taxon>
        <taxon>Suessiales</taxon>
        <taxon>Symbiodiniaceae</taxon>
        <taxon>Cladocopium</taxon>
    </lineage>
</organism>
<dbReference type="EMBL" id="CAMXCT030006626">
    <property type="protein sequence ID" value="CAL4804581.1"/>
    <property type="molecule type" value="Genomic_DNA"/>
</dbReference>
<dbReference type="AlphaFoldDB" id="A0A9P1DWT6"/>
<dbReference type="EMBL" id="CAMXCT020006626">
    <property type="protein sequence ID" value="CAL1170644.1"/>
    <property type="molecule type" value="Genomic_DNA"/>
</dbReference>
<sequence>MTEPQSTDGLVKCDMPNYNEIFDFPDYNALEKDGTGSTRTTYKDANLFANYESATITMLTTLGGDWLVQLQAMDDSHKVFFPLTLKEYNAMRGNNEYPTMLDGSLRTKAGWQHLAGFPTAQDAMNAMAWHYSEGHVKVDKDNTIVLTVVSIDHHNWGSHLALKNVNCYNRGRISPAMSLLLQGVEQAGVRGITIMPKNVKTILYDCLAEANVSTPQSTLQGESQVGHPMHAAWVVQFNEEIYNRQVVTHNMVDTDEEDAEVDNSD</sequence>
<evidence type="ECO:0000313" key="3">
    <source>
        <dbReference type="Proteomes" id="UP001152797"/>
    </source>
</evidence>
<comment type="caution">
    <text evidence="1">The sequence shown here is derived from an EMBL/GenBank/DDBJ whole genome shotgun (WGS) entry which is preliminary data.</text>
</comment>
<name>A0A9P1DWT6_9DINO</name>
<accession>A0A9P1DWT6</accession>
<keyword evidence="3" id="KW-1185">Reference proteome</keyword>
<protein>
    <submittedName>
        <fullName evidence="1">Uncharacterized protein</fullName>
    </submittedName>
</protein>
<reference evidence="1" key="1">
    <citation type="submission" date="2022-10" db="EMBL/GenBank/DDBJ databases">
        <authorList>
            <person name="Chen Y."/>
            <person name="Dougan E. K."/>
            <person name="Chan C."/>
            <person name="Rhodes N."/>
            <person name="Thang M."/>
        </authorList>
    </citation>
    <scope>NUCLEOTIDE SEQUENCE</scope>
</reference>
<reference evidence="2 3" key="2">
    <citation type="submission" date="2024-05" db="EMBL/GenBank/DDBJ databases">
        <authorList>
            <person name="Chen Y."/>
            <person name="Shah S."/>
            <person name="Dougan E. K."/>
            <person name="Thang M."/>
            <person name="Chan C."/>
        </authorList>
    </citation>
    <scope>NUCLEOTIDE SEQUENCE [LARGE SCALE GENOMIC DNA]</scope>
</reference>
<evidence type="ECO:0000313" key="1">
    <source>
        <dbReference type="EMBL" id="CAI4017269.1"/>
    </source>
</evidence>
<evidence type="ECO:0000313" key="2">
    <source>
        <dbReference type="EMBL" id="CAL4804581.1"/>
    </source>
</evidence>
<gene>
    <name evidence="1" type="ORF">C1SCF055_LOCUS41927</name>
</gene>